<dbReference type="UniPathway" id="UPA00193"/>
<comment type="cofactor">
    <cofactor evidence="1 6">
        <name>FAD</name>
        <dbReference type="ChEBI" id="CHEBI:57692"/>
    </cofactor>
</comment>
<dbReference type="AlphaFoldDB" id="A0A0H2ME99"/>
<dbReference type="GO" id="GO:0004489">
    <property type="term" value="F:methylenetetrahydrofolate reductase [NAD(P)H] activity"/>
    <property type="evidence" value="ECO:0007669"/>
    <property type="project" value="InterPro"/>
</dbReference>
<dbReference type="Pfam" id="PF02219">
    <property type="entry name" value="MTHFR"/>
    <property type="match status" value="1"/>
</dbReference>
<evidence type="ECO:0000256" key="2">
    <source>
        <dbReference type="ARBA" id="ARBA00004777"/>
    </source>
</evidence>
<name>A0A0H2ME99_9PROT</name>
<dbReference type="PATRIC" id="fig|1489064.4.peg.1809"/>
<evidence type="ECO:0000256" key="3">
    <source>
        <dbReference type="ARBA" id="ARBA00022630"/>
    </source>
</evidence>
<dbReference type="GO" id="GO:0035999">
    <property type="term" value="P:tetrahydrofolate interconversion"/>
    <property type="evidence" value="ECO:0007669"/>
    <property type="project" value="UniProtKB-UniPathway"/>
</dbReference>
<reference evidence="7 8" key="1">
    <citation type="submission" date="2015-03" db="EMBL/GenBank/DDBJ databases">
        <title>Genome Sequence of Kiloniella spongiae MEBiC09566, isolated from a marine sponge.</title>
        <authorList>
            <person name="Shao Z."/>
            <person name="Wang L."/>
            <person name="Li X."/>
        </authorList>
    </citation>
    <scope>NUCLEOTIDE SEQUENCE [LARGE SCALE GENOMIC DNA]</scope>
    <source>
        <strain evidence="7 8">MEBiC09566</strain>
    </source>
</reference>
<organism evidence="7 8">
    <name type="scientific">Kiloniella spongiae</name>
    <dbReference type="NCBI Taxonomy" id="1489064"/>
    <lineage>
        <taxon>Bacteria</taxon>
        <taxon>Pseudomonadati</taxon>
        <taxon>Pseudomonadota</taxon>
        <taxon>Alphaproteobacteria</taxon>
        <taxon>Rhodospirillales</taxon>
        <taxon>Kiloniellaceae</taxon>
        <taxon>Kiloniella</taxon>
    </lineage>
</organism>
<evidence type="ECO:0000256" key="4">
    <source>
        <dbReference type="ARBA" id="ARBA00022827"/>
    </source>
</evidence>
<keyword evidence="5 6" id="KW-0560">Oxidoreductase</keyword>
<evidence type="ECO:0000256" key="6">
    <source>
        <dbReference type="RuleBase" id="RU003862"/>
    </source>
</evidence>
<keyword evidence="3 6" id="KW-0285">Flavoprotein</keyword>
<evidence type="ECO:0000256" key="5">
    <source>
        <dbReference type="ARBA" id="ARBA00023002"/>
    </source>
</evidence>
<dbReference type="InterPro" id="IPR003171">
    <property type="entry name" value="Mehydrof_redctse-like"/>
</dbReference>
<comment type="similarity">
    <text evidence="6">Belongs to the methylenetetrahydrofolate reductase family.</text>
</comment>
<dbReference type="GO" id="GO:0006555">
    <property type="term" value="P:methionine metabolic process"/>
    <property type="evidence" value="ECO:0007669"/>
    <property type="project" value="InterPro"/>
</dbReference>
<dbReference type="STRING" id="1489064.WH96_19905"/>
<accession>A0A0H2ME99</accession>
<dbReference type="InterPro" id="IPR029041">
    <property type="entry name" value="FAD-linked_oxidoreductase-like"/>
</dbReference>
<comment type="pathway">
    <text evidence="2 6">One-carbon metabolism; tetrahydrofolate interconversion.</text>
</comment>
<protein>
    <recommendedName>
        <fullName evidence="6">Methylenetetrahydrofolate reductase</fullName>
    </recommendedName>
</protein>
<comment type="caution">
    <text evidence="7">The sequence shown here is derived from an EMBL/GenBank/DDBJ whole genome shotgun (WGS) entry which is preliminary data.</text>
</comment>
<sequence>MSTEFNPEVVKQQIIDFMTGFTIETTPGSASKTPDYRVHLRPGTEIAVTFLPGSDFADTVSTSKRLKDEGFIPLPHFAARSIRSRNDFEEYLKTLQGEVGIEHAVALGGAVDKPLGEFESSMQLMETGLFDKYGIKSIGVAGHPEGSPDINEAGLREAIAWKNAFKEQTDAYMYIATQFCFEAEPIIAWDKKIQAEGNKLPIHLGVPGLATLKTLMNHAKACGIGSSMRVLTRQAKNIAKLMTVNAPDKLVMDLARYHAEDPTCGIKKVHMYPLGGMKKSAAWSYAVTDGDFTVDPKGKGFKINRDIG</sequence>
<proteinExistence type="inferred from homology"/>
<evidence type="ECO:0000313" key="7">
    <source>
        <dbReference type="EMBL" id="KLN58967.1"/>
    </source>
</evidence>
<dbReference type="SUPFAM" id="SSF51730">
    <property type="entry name" value="FAD-linked oxidoreductase"/>
    <property type="match status" value="1"/>
</dbReference>
<keyword evidence="4 6" id="KW-0274">FAD</keyword>
<dbReference type="Proteomes" id="UP000035444">
    <property type="component" value="Unassembled WGS sequence"/>
</dbReference>
<evidence type="ECO:0000256" key="1">
    <source>
        <dbReference type="ARBA" id="ARBA00001974"/>
    </source>
</evidence>
<keyword evidence="8" id="KW-1185">Reference proteome</keyword>
<gene>
    <name evidence="7" type="ORF">WH96_19905</name>
</gene>
<dbReference type="Gene3D" id="3.20.20.220">
    <property type="match status" value="1"/>
</dbReference>
<dbReference type="OrthoDB" id="9812555at2"/>
<dbReference type="EMBL" id="LAQL01000022">
    <property type="protein sequence ID" value="KLN58967.1"/>
    <property type="molecule type" value="Genomic_DNA"/>
</dbReference>
<dbReference type="RefSeq" id="WP_047766006.1">
    <property type="nucleotide sequence ID" value="NZ_LAQL01000022.1"/>
</dbReference>
<evidence type="ECO:0000313" key="8">
    <source>
        <dbReference type="Proteomes" id="UP000035444"/>
    </source>
</evidence>